<gene>
    <name evidence="1" type="ORF">BJY16_003131</name>
</gene>
<dbReference type="RefSeq" id="WP_185040186.1">
    <property type="nucleotide sequence ID" value="NZ_BAABFG010000005.1"/>
</dbReference>
<name>A0A7W7GWX9_9ACTN</name>
<dbReference type="Proteomes" id="UP000546162">
    <property type="component" value="Unassembled WGS sequence"/>
</dbReference>
<evidence type="ECO:0000313" key="1">
    <source>
        <dbReference type="EMBL" id="MBB4739672.1"/>
    </source>
</evidence>
<protein>
    <submittedName>
        <fullName evidence="1">Uncharacterized protein</fullName>
    </submittedName>
</protein>
<dbReference type="AlphaFoldDB" id="A0A7W7GWX9"/>
<reference evidence="1 2" key="1">
    <citation type="submission" date="2020-08" db="EMBL/GenBank/DDBJ databases">
        <title>Sequencing the genomes of 1000 actinobacteria strains.</title>
        <authorList>
            <person name="Klenk H.-P."/>
        </authorList>
    </citation>
    <scope>NUCLEOTIDE SEQUENCE [LARGE SCALE GENOMIC DNA]</scope>
    <source>
        <strain evidence="1 2">DSM 45809</strain>
    </source>
</reference>
<accession>A0A7W7GWX9</accession>
<dbReference type="EMBL" id="JACHNB010000001">
    <property type="protein sequence ID" value="MBB4739672.1"/>
    <property type="molecule type" value="Genomic_DNA"/>
</dbReference>
<organism evidence="1 2">
    <name type="scientific">Actinoplanes octamycinicus</name>
    <dbReference type="NCBI Taxonomy" id="135948"/>
    <lineage>
        <taxon>Bacteria</taxon>
        <taxon>Bacillati</taxon>
        <taxon>Actinomycetota</taxon>
        <taxon>Actinomycetes</taxon>
        <taxon>Micromonosporales</taxon>
        <taxon>Micromonosporaceae</taxon>
        <taxon>Actinoplanes</taxon>
    </lineage>
</organism>
<keyword evidence="2" id="KW-1185">Reference proteome</keyword>
<evidence type="ECO:0000313" key="2">
    <source>
        <dbReference type="Proteomes" id="UP000546162"/>
    </source>
</evidence>
<comment type="caution">
    <text evidence="1">The sequence shown here is derived from an EMBL/GenBank/DDBJ whole genome shotgun (WGS) entry which is preliminary data.</text>
</comment>
<sequence length="51" mass="6021">MMPEINLYLARQRGAELQRQAEAERLAREVAGGRHRRRFFVRRVALRSRAA</sequence>
<proteinExistence type="predicted"/>